<evidence type="ECO:0000256" key="3">
    <source>
        <dbReference type="ARBA" id="ARBA00022792"/>
    </source>
</evidence>
<dbReference type="InterPro" id="IPR039297">
    <property type="entry name" value="COX7a"/>
</dbReference>
<dbReference type="Gene3D" id="4.10.91.10">
    <property type="entry name" value="Cytochrome c oxidase, subunit VIIa"/>
    <property type="match status" value="1"/>
</dbReference>
<name>U4LFU0_PYROM</name>
<dbReference type="AlphaFoldDB" id="U4LFU0"/>
<dbReference type="GO" id="GO:0045277">
    <property type="term" value="C:respiratory chain complex IV"/>
    <property type="evidence" value="ECO:0007669"/>
    <property type="project" value="InterPro"/>
</dbReference>
<dbReference type="STRING" id="1076935.U4LFU0"/>
<evidence type="ECO:0000256" key="5">
    <source>
        <dbReference type="ARBA" id="ARBA00023136"/>
    </source>
</evidence>
<dbReference type="Proteomes" id="UP000018144">
    <property type="component" value="Unassembled WGS sequence"/>
</dbReference>
<keyword evidence="6" id="KW-0812">Transmembrane</keyword>
<keyword evidence="6" id="KW-1133">Transmembrane helix</keyword>
<gene>
    <name evidence="7" type="ORF">PCON_08591</name>
</gene>
<organism evidence="7 8">
    <name type="scientific">Pyronema omphalodes (strain CBS 100304)</name>
    <name type="common">Pyronema confluens</name>
    <dbReference type="NCBI Taxonomy" id="1076935"/>
    <lineage>
        <taxon>Eukaryota</taxon>
        <taxon>Fungi</taxon>
        <taxon>Dikarya</taxon>
        <taxon>Ascomycota</taxon>
        <taxon>Pezizomycotina</taxon>
        <taxon>Pezizomycetes</taxon>
        <taxon>Pezizales</taxon>
        <taxon>Pyronemataceae</taxon>
        <taxon>Pyronema</taxon>
    </lineage>
</organism>
<feature type="transmembrane region" description="Helical" evidence="6">
    <location>
        <begin position="37"/>
        <end position="56"/>
    </location>
</feature>
<comment type="subcellular location">
    <subcellularLocation>
        <location evidence="1">Mitochondrion inner membrane</location>
    </subcellularLocation>
</comment>
<accession>U4LFU0</accession>
<protein>
    <submittedName>
        <fullName evidence="7">Similar to Cytochrome c oxidase subunit 7A2, mitochondrial acc. no. P13184</fullName>
    </submittedName>
</protein>
<keyword evidence="8" id="KW-1185">Reference proteome</keyword>
<keyword evidence="3" id="KW-0999">Mitochondrion inner membrane</keyword>
<dbReference type="OrthoDB" id="5511599at2759"/>
<dbReference type="Pfam" id="PF02238">
    <property type="entry name" value="COX7a"/>
    <property type="match status" value="1"/>
</dbReference>
<dbReference type="SUPFAM" id="SSF81419">
    <property type="entry name" value="Mitochondrial cytochrome c oxidase subunit VIIa"/>
    <property type="match status" value="1"/>
</dbReference>
<evidence type="ECO:0000256" key="6">
    <source>
        <dbReference type="SAM" id="Phobius"/>
    </source>
</evidence>
<evidence type="ECO:0000256" key="2">
    <source>
        <dbReference type="ARBA" id="ARBA00009331"/>
    </source>
</evidence>
<evidence type="ECO:0000256" key="1">
    <source>
        <dbReference type="ARBA" id="ARBA00004273"/>
    </source>
</evidence>
<keyword evidence="4" id="KW-0496">Mitochondrion</keyword>
<evidence type="ECO:0000256" key="4">
    <source>
        <dbReference type="ARBA" id="ARBA00023128"/>
    </source>
</evidence>
<reference evidence="7 8" key="1">
    <citation type="journal article" date="2013" name="PLoS Genet.">
        <title>The genome and development-dependent transcriptomes of Pyronema confluens: a window into fungal evolution.</title>
        <authorList>
            <person name="Traeger S."/>
            <person name="Altegoer F."/>
            <person name="Freitag M."/>
            <person name="Gabaldon T."/>
            <person name="Kempken F."/>
            <person name="Kumar A."/>
            <person name="Marcet-Houben M."/>
            <person name="Poggeler S."/>
            <person name="Stajich J.E."/>
            <person name="Nowrousian M."/>
        </authorList>
    </citation>
    <scope>NUCLEOTIDE SEQUENCE [LARGE SCALE GENOMIC DNA]</scope>
    <source>
        <strain evidence="8">CBS 100304</strain>
        <tissue evidence="7">Vegetative mycelium</tissue>
    </source>
</reference>
<evidence type="ECO:0000313" key="8">
    <source>
        <dbReference type="Proteomes" id="UP000018144"/>
    </source>
</evidence>
<dbReference type="EMBL" id="HF935441">
    <property type="protein sequence ID" value="CCX30392.1"/>
    <property type="molecule type" value="Genomic_DNA"/>
</dbReference>
<dbReference type="InterPro" id="IPR036539">
    <property type="entry name" value="Cyt_c_oxidase_su7a_sf"/>
</dbReference>
<dbReference type="eggNOG" id="ENOG502S7DE">
    <property type="taxonomic scope" value="Eukaryota"/>
</dbReference>
<evidence type="ECO:0000313" key="7">
    <source>
        <dbReference type="EMBL" id="CCX30392.1"/>
    </source>
</evidence>
<proteinExistence type="inferred from homology"/>
<sequence length="66" mass="7728">MAGMLYKENKVPHYQRLYQRDDGVRLWMKHPRSKMLVYPYLAILGLGSVGTFYCMCRMVAGKKTII</sequence>
<comment type="similarity">
    <text evidence="2">Belongs to the cytochrome c oxidase VIIa family.</text>
</comment>
<dbReference type="OMA" id="ISPKHYP"/>
<keyword evidence="5 6" id="KW-0472">Membrane</keyword>
<dbReference type="GO" id="GO:0005743">
    <property type="term" value="C:mitochondrial inner membrane"/>
    <property type="evidence" value="ECO:0007669"/>
    <property type="project" value="UniProtKB-SubCell"/>
</dbReference>
<dbReference type="GO" id="GO:0006123">
    <property type="term" value="P:mitochondrial electron transport, cytochrome c to oxygen"/>
    <property type="evidence" value="ECO:0007669"/>
    <property type="project" value="InterPro"/>
</dbReference>